<dbReference type="Proteomes" id="UP001529510">
    <property type="component" value="Unassembled WGS sequence"/>
</dbReference>
<gene>
    <name evidence="1" type="ORF">M9458_051942</name>
</gene>
<reference evidence="1 2" key="1">
    <citation type="submission" date="2024-05" db="EMBL/GenBank/DDBJ databases">
        <title>Genome sequencing and assembly of Indian major carp, Cirrhinus mrigala (Hamilton, 1822).</title>
        <authorList>
            <person name="Mohindra V."/>
            <person name="Chowdhury L.M."/>
            <person name="Lal K."/>
            <person name="Jena J.K."/>
        </authorList>
    </citation>
    <scope>NUCLEOTIDE SEQUENCE [LARGE SCALE GENOMIC DNA]</scope>
    <source>
        <strain evidence="1">CM1030</strain>
        <tissue evidence="1">Blood</tissue>
    </source>
</reference>
<evidence type="ECO:0000313" key="2">
    <source>
        <dbReference type="Proteomes" id="UP001529510"/>
    </source>
</evidence>
<accession>A0ABD0MQ84</accession>
<proteinExistence type="predicted"/>
<evidence type="ECO:0000313" key="1">
    <source>
        <dbReference type="EMBL" id="KAL0152219.1"/>
    </source>
</evidence>
<feature type="non-terminal residue" evidence="1">
    <location>
        <position position="1"/>
    </location>
</feature>
<dbReference type="AlphaFoldDB" id="A0ABD0MQ84"/>
<keyword evidence="2" id="KW-1185">Reference proteome</keyword>
<sequence length="54" mass="5665">LHTVTNLVGVPLSAHRQMSLSPFHTQTAAPHPGLHSPSAITLHLRPISGAIKAP</sequence>
<protein>
    <submittedName>
        <fullName evidence="1">Uncharacterized protein</fullName>
    </submittedName>
</protein>
<organism evidence="1 2">
    <name type="scientific">Cirrhinus mrigala</name>
    <name type="common">Mrigala</name>
    <dbReference type="NCBI Taxonomy" id="683832"/>
    <lineage>
        <taxon>Eukaryota</taxon>
        <taxon>Metazoa</taxon>
        <taxon>Chordata</taxon>
        <taxon>Craniata</taxon>
        <taxon>Vertebrata</taxon>
        <taxon>Euteleostomi</taxon>
        <taxon>Actinopterygii</taxon>
        <taxon>Neopterygii</taxon>
        <taxon>Teleostei</taxon>
        <taxon>Ostariophysi</taxon>
        <taxon>Cypriniformes</taxon>
        <taxon>Cyprinidae</taxon>
        <taxon>Labeoninae</taxon>
        <taxon>Labeonini</taxon>
        <taxon>Cirrhinus</taxon>
    </lineage>
</organism>
<comment type="caution">
    <text evidence="1">The sequence shown here is derived from an EMBL/GenBank/DDBJ whole genome shotgun (WGS) entry which is preliminary data.</text>
</comment>
<feature type="non-terminal residue" evidence="1">
    <location>
        <position position="54"/>
    </location>
</feature>
<name>A0ABD0MQ84_CIRMR</name>
<dbReference type="EMBL" id="JAMKFB020000189">
    <property type="protein sequence ID" value="KAL0152219.1"/>
    <property type="molecule type" value="Genomic_DNA"/>
</dbReference>